<dbReference type="AlphaFoldDB" id="A0A7W3QKF6"/>
<protein>
    <submittedName>
        <fullName evidence="1">Uncharacterized protein</fullName>
    </submittedName>
</protein>
<keyword evidence="2" id="KW-1185">Reference proteome</keyword>
<gene>
    <name evidence="1" type="ORF">HNR61_001978</name>
</gene>
<evidence type="ECO:0000313" key="2">
    <source>
        <dbReference type="Proteomes" id="UP000572680"/>
    </source>
</evidence>
<dbReference type="Proteomes" id="UP000572680">
    <property type="component" value="Unassembled WGS sequence"/>
</dbReference>
<dbReference type="RefSeq" id="WP_182842794.1">
    <property type="nucleotide sequence ID" value="NZ_BAAALP010000002.1"/>
</dbReference>
<accession>A0A7W3QKF6</accession>
<organism evidence="1 2">
    <name type="scientific">Actinomadura namibiensis</name>
    <dbReference type="NCBI Taxonomy" id="182080"/>
    <lineage>
        <taxon>Bacteria</taxon>
        <taxon>Bacillati</taxon>
        <taxon>Actinomycetota</taxon>
        <taxon>Actinomycetes</taxon>
        <taxon>Streptosporangiales</taxon>
        <taxon>Thermomonosporaceae</taxon>
        <taxon>Actinomadura</taxon>
    </lineage>
</organism>
<dbReference type="EMBL" id="JACJIA010000002">
    <property type="protein sequence ID" value="MBA8950365.1"/>
    <property type="molecule type" value="Genomic_DNA"/>
</dbReference>
<reference evidence="1 2" key="1">
    <citation type="submission" date="2020-08" db="EMBL/GenBank/DDBJ databases">
        <title>Genomic Encyclopedia of Type Strains, Phase IV (KMG-IV): sequencing the most valuable type-strain genomes for metagenomic binning, comparative biology and taxonomic classification.</title>
        <authorList>
            <person name="Goeker M."/>
        </authorList>
    </citation>
    <scope>NUCLEOTIDE SEQUENCE [LARGE SCALE GENOMIC DNA]</scope>
    <source>
        <strain evidence="1 2">DSM 44197</strain>
    </source>
</reference>
<evidence type="ECO:0000313" key="1">
    <source>
        <dbReference type="EMBL" id="MBA8950365.1"/>
    </source>
</evidence>
<comment type="caution">
    <text evidence="1">The sequence shown here is derived from an EMBL/GenBank/DDBJ whole genome shotgun (WGS) entry which is preliminary data.</text>
</comment>
<proteinExistence type="predicted"/>
<sequence>MRYEKATPGTCRARDRLAAHARNALAAAGLPLMPSDLEVTLGSGAEIEVDYGADAAGGVYATWRLHPQLARAAAYAIGEETGEDDPALLFSGAVAVAMERALGAILTAAGFTVEEADDEYRPFTLRITAGPAGGPDPWADPE</sequence>
<name>A0A7W3QKF6_ACTNM</name>